<evidence type="ECO:0000256" key="5">
    <source>
        <dbReference type="PROSITE-ProRule" id="PRU01240"/>
    </source>
</evidence>
<sequence>MAKNKHFLLLFFLVISLSSYGQGALKYLVLLKDKSNSTYQISQPNQFLSARAIARRTKQNIAITTQDLPVNLTYINQIKQTGAKVWYTSRWMNGVVIEATSEQLSKVLALSFVKGLEGKEPLRNYASILSAARRVSKFAMEDSPSPTGYGLSETQNLMLGVDAMHNKGFQGQNMLIAVFDAGFTGANTIPAFSHLFNNSRVVQTYDFVENNTFVYDYHSHGTNVLSCMASLQTGRMIGTAPQASYALFRTEDDESESILEEVNWLIAAERADSLGVDLINSSLGYTVFEDSNTSHTYQDMNGKTTIAARAAKWAAQRGIICTISAGNEGADAWKYISTPADADSIIAVGAVSSTRNVASFSSRGPSADGRIKPDLSAMGQSVAVLNTAGNATVSSGTSFSSPILCGMVAGLWQALPNKKAQEIIQLLKESASDYSAPNNTIGYGIPNFNIAYLKAQIPLFEGISLAFPNPINDQLKIALSDFSAQKIYSYQVFNMLGNPISQGSIANAITFVDSSNWPAGVYILKLQVDQQTIEHKIIKM</sequence>
<dbReference type="InterPro" id="IPR036852">
    <property type="entry name" value="Peptidase_S8/S53_dom_sf"/>
</dbReference>
<evidence type="ECO:0000256" key="3">
    <source>
        <dbReference type="ARBA" id="ARBA00022801"/>
    </source>
</evidence>
<keyword evidence="9" id="KW-1185">Reference proteome</keyword>
<comment type="similarity">
    <text evidence="1 5">Belongs to the peptidase S8 family.</text>
</comment>
<reference evidence="8 9" key="1">
    <citation type="submission" date="2023-05" db="EMBL/GenBank/DDBJ databases">
        <title>Novel species of genus Flectobacillus isolated from stream in China.</title>
        <authorList>
            <person name="Lu H."/>
        </authorList>
    </citation>
    <scope>NUCLEOTIDE SEQUENCE [LARGE SCALE GENOMIC DNA]</scope>
    <source>
        <strain evidence="8 9">KCTC 42575</strain>
    </source>
</reference>
<name>A0ABT6Y6I9_9BACT</name>
<organism evidence="8 9">
    <name type="scientific">Flectobacillus roseus</name>
    <dbReference type="NCBI Taxonomy" id="502259"/>
    <lineage>
        <taxon>Bacteria</taxon>
        <taxon>Pseudomonadati</taxon>
        <taxon>Bacteroidota</taxon>
        <taxon>Cytophagia</taxon>
        <taxon>Cytophagales</taxon>
        <taxon>Flectobacillaceae</taxon>
        <taxon>Flectobacillus</taxon>
    </lineage>
</organism>
<dbReference type="PRINTS" id="PR00723">
    <property type="entry name" value="SUBTILISIN"/>
</dbReference>
<feature type="domain" description="Peptidase S8/S53" evidence="6">
    <location>
        <begin position="171"/>
        <end position="444"/>
    </location>
</feature>
<dbReference type="CDD" id="cd07493">
    <property type="entry name" value="Peptidases_S8_9"/>
    <property type="match status" value="1"/>
</dbReference>
<dbReference type="PANTHER" id="PTHR43806:SF67">
    <property type="entry name" value="EGF-LIKE DOMAIN-CONTAINING PROTEIN"/>
    <property type="match status" value="1"/>
</dbReference>
<dbReference type="InterPro" id="IPR050131">
    <property type="entry name" value="Peptidase_S8_subtilisin-like"/>
</dbReference>
<evidence type="ECO:0000259" key="6">
    <source>
        <dbReference type="Pfam" id="PF00082"/>
    </source>
</evidence>
<evidence type="ECO:0000313" key="8">
    <source>
        <dbReference type="EMBL" id="MDI9859193.1"/>
    </source>
</evidence>
<dbReference type="Proteomes" id="UP001236507">
    <property type="component" value="Unassembled WGS sequence"/>
</dbReference>
<evidence type="ECO:0000259" key="7">
    <source>
        <dbReference type="Pfam" id="PF18962"/>
    </source>
</evidence>
<dbReference type="InterPro" id="IPR015500">
    <property type="entry name" value="Peptidase_S8_subtilisin-rel"/>
</dbReference>
<dbReference type="RefSeq" id="WP_283344189.1">
    <property type="nucleotide sequence ID" value="NZ_JASHIF010000007.1"/>
</dbReference>
<evidence type="ECO:0000256" key="1">
    <source>
        <dbReference type="ARBA" id="ARBA00011073"/>
    </source>
</evidence>
<keyword evidence="3 5" id="KW-0378">Hydrolase</keyword>
<evidence type="ECO:0000256" key="2">
    <source>
        <dbReference type="ARBA" id="ARBA00022670"/>
    </source>
</evidence>
<keyword evidence="2 5" id="KW-0645">Protease</keyword>
<dbReference type="Pfam" id="PF00082">
    <property type="entry name" value="Peptidase_S8"/>
    <property type="match status" value="1"/>
</dbReference>
<dbReference type="NCBIfam" id="TIGR04183">
    <property type="entry name" value="Por_Secre_tail"/>
    <property type="match status" value="1"/>
</dbReference>
<dbReference type="InterPro" id="IPR017317">
    <property type="entry name" value="Pept_S8_subtilisin_bacteroid-2"/>
</dbReference>
<dbReference type="Gene3D" id="3.40.50.200">
    <property type="entry name" value="Peptidase S8/S53 domain"/>
    <property type="match status" value="1"/>
</dbReference>
<dbReference type="EMBL" id="JASHIF010000007">
    <property type="protein sequence ID" value="MDI9859193.1"/>
    <property type="molecule type" value="Genomic_DNA"/>
</dbReference>
<evidence type="ECO:0000313" key="9">
    <source>
        <dbReference type="Proteomes" id="UP001236507"/>
    </source>
</evidence>
<accession>A0ABT6Y6I9</accession>
<keyword evidence="4 5" id="KW-0720">Serine protease</keyword>
<dbReference type="Pfam" id="PF18962">
    <property type="entry name" value="Por_Secre_tail"/>
    <property type="match status" value="1"/>
</dbReference>
<dbReference type="PROSITE" id="PS51892">
    <property type="entry name" value="SUBTILASE"/>
    <property type="match status" value="1"/>
</dbReference>
<feature type="active site" description="Charge relay system" evidence="5">
    <location>
        <position position="398"/>
    </location>
</feature>
<dbReference type="PANTHER" id="PTHR43806">
    <property type="entry name" value="PEPTIDASE S8"/>
    <property type="match status" value="1"/>
</dbReference>
<gene>
    <name evidence="8" type="ORF">QM524_08240</name>
</gene>
<comment type="caution">
    <text evidence="8">The sequence shown here is derived from an EMBL/GenBank/DDBJ whole genome shotgun (WGS) entry which is preliminary data.</text>
</comment>
<feature type="active site" description="Charge relay system" evidence="5">
    <location>
        <position position="220"/>
    </location>
</feature>
<dbReference type="InterPro" id="IPR000209">
    <property type="entry name" value="Peptidase_S8/S53_dom"/>
</dbReference>
<proteinExistence type="inferred from homology"/>
<dbReference type="InterPro" id="IPR026444">
    <property type="entry name" value="Secre_tail"/>
</dbReference>
<dbReference type="SUPFAM" id="SSF52743">
    <property type="entry name" value="Subtilisin-like"/>
    <property type="match status" value="1"/>
</dbReference>
<feature type="active site" description="Charge relay system" evidence="5">
    <location>
        <position position="180"/>
    </location>
</feature>
<evidence type="ECO:0000256" key="4">
    <source>
        <dbReference type="ARBA" id="ARBA00022825"/>
    </source>
</evidence>
<protein>
    <submittedName>
        <fullName evidence="8">S8 family serine peptidase</fullName>
    </submittedName>
</protein>
<dbReference type="PIRSF" id="PIRSF037903">
    <property type="entry name" value="Subtilisin_rel_GFO_2223"/>
    <property type="match status" value="1"/>
</dbReference>
<feature type="domain" description="Secretion system C-terminal sorting" evidence="7">
    <location>
        <begin position="467"/>
        <end position="538"/>
    </location>
</feature>